<dbReference type="AlphaFoldDB" id="A0A9W6MMD8"/>
<dbReference type="Pfam" id="PF05284">
    <property type="entry name" value="DUF736"/>
    <property type="match status" value="1"/>
</dbReference>
<protein>
    <recommendedName>
        <fullName evidence="3">DUF736 domain-containing protein</fullName>
    </recommendedName>
</protein>
<organism evidence="1 2">
    <name type="scientific">Maricaulis virginensis</name>
    <dbReference type="NCBI Taxonomy" id="144022"/>
    <lineage>
        <taxon>Bacteria</taxon>
        <taxon>Pseudomonadati</taxon>
        <taxon>Pseudomonadota</taxon>
        <taxon>Alphaproteobacteria</taxon>
        <taxon>Maricaulales</taxon>
        <taxon>Maricaulaceae</taxon>
        <taxon>Maricaulis</taxon>
    </lineage>
</organism>
<dbReference type="InterPro" id="IPR007948">
    <property type="entry name" value="DUF736"/>
</dbReference>
<sequence>MSKIGNLKPTGPGDFWSDLRGDIRTLSFKANIRIAAISDPSANPDAPTHRVYVRDAEGEMMELGGAWKRDINRGPNAGDQFLSVTLDDPSFPHPLNFAVFKDGDVASATWRRRQEQSA</sequence>
<gene>
    <name evidence="1" type="ORF">GCM10017621_03860</name>
</gene>
<evidence type="ECO:0000313" key="1">
    <source>
        <dbReference type="EMBL" id="GLK50878.1"/>
    </source>
</evidence>
<dbReference type="Proteomes" id="UP001143486">
    <property type="component" value="Unassembled WGS sequence"/>
</dbReference>
<proteinExistence type="predicted"/>
<name>A0A9W6MMD8_9PROT</name>
<evidence type="ECO:0008006" key="3">
    <source>
        <dbReference type="Google" id="ProtNLM"/>
    </source>
</evidence>
<dbReference type="RefSeq" id="WP_271185276.1">
    <property type="nucleotide sequence ID" value="NZ_BSFE01000001.1"/>
</dbReference>
<reference evidence="1" key="2">
    <citation type="submission" date="2023-01" db="EMBL/GenBank/DDBJ databases">
        <authorList>
            <person name="Sun Q."/>
            <person name="Evtushenko L."/>
        </authorList>
    </citation>
    <scope>NUCLEOTIDE SEQUENCE</scope>
    <source>
        <strain evidence="1">VKM B-1513</strain>
    </source>
</reference>
<keyword evidence="2" id="KW-1185">Reference proteome</keyword>
<comment type="caution">
    <text evidence="1">The sequence shown here is derived from an EMBL/GenBank/DDBJ whole genome shotgun (WGS) entry which is preliminary data.</text>
</comment>
<evidence type="ECO:0000313" key="2">
    <source>
        <dbReference type="Proteomes" id="UP001143486"/>
    </source>
</evidence>
<dbReference type="EMBL" id="BSFE01000001">
    <property type="protein sequence ID" value="GLK50878.1"/>
    <property type="molecule type" value="Genomic_DNA"/>
</dbReference>
<reference evidence="1" key="1">
    <citation type="journal article" date="2014" name="Int. J. Syst. Evol. Microbiol.">
        <title>Complete genome sequence of Corynebacterium casei LMG S-19264T (=DSM 44701T), isolated from a smear-ripened cheese.</title>
        <authorList>
            <consortium name="US DOE Joint Genome Institute (JGI-PGF)"/>
            <person name="Walter F."/>
            <person name="Albersmeier A."/>
            <person name="Kalinowski J."/>
            <person name="Ruckert C."/>
        </authorList>
    </citation>
    <scope>NUCLEOTIDE SEQUENCE</scope>
    <source>
        <strain evidence="1">VKM B-1513</strain>
    </source>
</reference>
<accession>A0A9W6MMD8</accession>